<accession>A0A653E520</accession>
<dbReference type="AlphaFoldDB" id="A0A653E520"/>
<dbReference type="EMBL" id="LR215729">
    <property type="protein sequence ID" value="VEV97837.1"/>
    <property type="molecule type" value="Genomic_DNA"/>
</dbReference>
<sequence>MPGFRASEQQRQAFFQPINSQGSRAALSSRDQSVTCRQLLKRVGEHSKRVRTFADKTRCTGT</sequence>
<reference evidence="1" key="1">
    <citation type="submission" date="2019-02" db="EMBL/GenBank/DDBJ databases">
        <authorList>
            <consortium name="Genoscope - CEA"/>
            <person name="William W."/>
        </authorList>
    </citation>
    <scope>NUCLEOTIDE SEQUENCE [LARGE SCALE GENOMIC DNA]</scope>
    <source>
        <strain evidence="1">YSy11</strain>
    </source>
</reference>
<evidence type="ECO:0000313" key="1">
    <source>
        <dbReference type="EMBL" id="VEV97837.1"/>
    </source>
</evidence>
<proteinExistence type="predicted"/>
<name>A0A653E520_9PSED</name>
<organism evidence="1">
    <name type="scientific">Pseudomonas marincola</name>
    <dbReference type="NCBI Taxonomy" id="437900"/>
    <lineage>
        <taxon>Bacteria</taxon>
        <taxon>Pseudomonadati</taxon>
        <taxon>Pseudomonadota</taxon>
        <taxon>Gammaproteobacteria</taxon>
        <taxon>Pseudomonadales</taxon>
        <taxon>Pseudomonadaceae</taxon>
        <taxon>Pseudomonas</taxon>
    </lineage>
</organism>
<protein>
    <submittedName>
        <fullName evidence="1">Uncharacterized protein</fullName>
    </submittedName>
</protein>
<gene>
    <name evidence="1" type="ORF">PMYSY11_2792</name>
</gene>